<reference evidence="2 3" key="1">
    <citation type="submission" date="2018-10" db="EMBL/GenBank/DDBJ databases">
        <title>Comparative analysis of microorganisms from saline springs in Andes Mountain Range, Colombia.</title>
        <authorList>
            <person name="Rubin E."/>
        </authorList>
    </citation>
    <scope>NUCLEOTIDE SEQUENCE [LARGE SCALE GENOMIC DNA]</scope>
    <source>
        <strain evidence="2 3">USBA GBX 843</strain>
    </source>
</reference>
<evidence type="ECO:0000313" key="3">
    <source>
        <dbReference type="Proteomes" id="UP000274786"/>
    </source>
</evidence>
<evidence type="ECO:0000256" key="1">
    <source>
        <dbReference type="SAM" id="SignalP"/>
    </source>
</evidence>
<gene>
    <name evidence="2" type="ORF">BCL79_0040</name>
</gene>
<dbReference type="EMBL" id="RCDC01000004">
    <property type="protein sequence ID" value="RLK55672.1"/>
    <property type="molecule type" value="Genomic_DNA"/>
</dbReference>
<dbReference type="AlphaFoldDB" id="A0A498CPY1"/>
<accession>A0A498CPY1</accession>
<name>A0A498CPY1_9GAMM</name>
<feature type="signal peptide" evidence="1">
    <location>
        <begin position="1"/>
        <end position="20"/>
    </location>
</feature>
<dbReference type="SUPFAM" id="SSF51206">
    <property type="entry name" value="cAMP-binding domain-like"/>
    <property type="match status" value="1"/>
</dbReference>
<dbReference type="InterPro" id="IPR018490">
    <property type="entry name" value="cNMP-bd_dom_sf"/>
</dbReference>
<dbReference type="Gene3D" id="2.60.120.10">
    <property type="entry name" value="Jelly Rolls"/>
    <property type="match status" value="1"/>
</dbReference>
<organism evidence="2 3">
    <name type="scientific">Stenotrophomonas rhizophila</name>
    <dbReference type="NCBI Taxonomy" id="216778"/>
    <lineage>
        <taxon>Bacteria</taxon>
        <taxon>Pseudomonadati</taxon>
        <taxon>Pseudomonadota</taxon>
        <taxon>Gammaproteobacteria</taxon>
        <taxon>Lysobacterales</taxon>
        <taxon>Lysobacteraceae</taxon>
        <taxon>Stenotrophomonas</taxon>
    </lineage>
</organism>
<proteinExistence type="predicted"/>
<evidence type="ECO:0008006" key="4">
    <source>
        <dbReference type="Google" id="ProtNLM"/>
    </source>
</evidence>
<dbReference type="PROSITE" id="PS51257">
    <property type="entry name" value="PROKAR_LIPOPROTEIN"/>
    <property type="match status" value="1"/>
</dbReference>
<evidence type="ECO:0000313" key="2">
    <source>
        <dbReference type="EMBL" id="RLK55672.1"/>
    </source>
</evidence>
<dbReference type="InterPro" id="IPR014710">
    <property type="entry name" value="RmlC-like_jellyroll"/>
</dbReference>
<feature type="chain" id="PRO_5019744377" description="Cyclic nucleotide-binding domain-containing protein" evidence="1">
    <location>
        <begin position="21"/>
        <end position="176"/>
    </location>
</feature>
<protein>
    <recommendedName>
        <fullName evidence="4">Cyclic nucleotide-binding domain-containing protein</fullName>
    </recommendedName>
</protein>
<dbReference type="RefSeq" id="WP_220668885.1">
    <property type="nucleotide sequence ID" value="NZ_RCDC01000004.1"/>
</dbReference>
<comment type="caution">
    <text evidence="2">The sequence shown here is derived from an EMBL/GenBank/DDBJ whole genome shotgun (WGS) entry which is preliminary data.</text>
</comment>
<sequence length="176" mass="19481">MSPRHLAVLLPLLCATVMTASCEARTPSPHPAMKPSITYLHLLRNTPFFTALTTAQLRHVIDHSREWEVSAGAPILGNVTAEGRDDVWVLLDGGWELHYRGQVLRSGHADAGKWFSAASLGPEAFELVANDHSYVMQIPAQDMDAMLAQGFDFTPHLDAGRVLYRRLRDSTRPLTP</sequence>
<dbReference type="Proteomes" id="UP000274786">
    <property type="component" value="Unassembled WGS sequence"/>
</dbReference>
<keyword evidence="1" id="KW-0732">Signal</keyword>